<feature type="coiled-coil region" evidence="1">
    <location>
        <begin position="337"/>
        <end position="613"/>
    </location>
</feature>
<name>A0A8S1Q9T0_9CILI</name>
<feature type="coiled-coil region" evidence="1">
    <location>
        <begin position="140"/>
        <end position="228"/>
    </location>
</feature>
<reference evidence="2" key="1">
    <citation type="submission" date="2021-01" db="EMBL/GenBank/DDBJ databases">
        <authorList>
            <consortium name="Genoscope - CEA"/>
            <person name="William W."/>
        </authorList>
    </citation>
    <scope>NUCLEOTIDE SEQUENCE</scope>
</reference>
<evidence type="ECO:0000313" key="3">
    <source>
        <dbReference type="Proteomes" id="UP000692954"/>
    </source>
</evidence>
<gene>
    <name evidence="2" type="ORF">PSON_ATCC_30995.1.T1000127</name>
</gene>
<keyword evidence="1" id="KW-0175">Coiled coil</keyword>
<accession>A0A8S1Q9T0</accession>
<organism evidence="2 3">
    <name type="scientific">Paramecium sonneborni</name>
    <dbReference type="NCBI Taxonomy" id="65129"/>
    <lineage>
        <taxon>Eukaryota</taxon>
        <taxon>Sar</taxon>
        <taxon>Alveolata</taxon>
        <taxon>Ciliophora</taxon>
        <taxon>Intramacronucleata</taxon>
        <taxon>Oligohymenophorea</taxon>
        <taxon>Peniculida</taxon>
        <taxon>Parameciidae</taxon>
        <taxon>Paramecium</taxon>
    </lineage>
</organism>
<proteinExistence type="predicted"/>
<evidence type="ECO:0000256" key="1">
    <source>
        <dbReference type="SAM" id="Coils"/>
    </source>
</evidence>
<dbReference type="Proteomes" id="UP000692954">
    <property type="component" value="Unassembled WGS sequence"/>
</dbReference>
<dbReference type="OrthoDB" id="307690at2759"/>
<feature type="coiled-coil region" evidence="1">
    <location>
        <begin position="265"/>
        <end position="313"/>
    </location>
</feature>
<dbReference type="EMBL" id="CAJJDN010000100">
    <property type="protein sequence ID" value="CAD8112288.1"/>
    <property type="molecule type" value="Genomic_DNA"/>
</dbReference>
<dbReference type="AlphaFoldDB" id="A0A8S1Q9T0"/>
<feature type="coiled-coil region" evidence="1">
    <location>
        <begin position="677"/>
        <end position="887"/>
    </location>
</feature>
<feature type="coiled-coil region" evidence="1">
    <location>
        <begin position="1"/>
        <end position="95"/>
    </location>
</feature>
<comment type="caution">
    <text evidence="2">The sequence shown here is derived from an EMBL/GenBank/DDBJ whole genome shotgun (WGS) entry which is preliminary data.</text>
</comment>
<sequence length="921" mass="110732">MNNSEDDIQLLKKTINEKDQQIGELERKLRLEIFRNKKQQTELNAKIENEKSIVQNNTEQINRFEIQINELKLKLSETEKKNLLLIEEIEALKKRRASGSTDEDFQPRKDFQEDFPSLQQILTKIQTNQGNYQPEVIKLYECYTEACQSKDEQINSLKEEIKDLAQQLDIKQSESVKQIEKLEEKIKQLKQSLDQKENELKNGLQQTSENSDQKIQELEKEYQIQLSEKDKQLFETTRKAKLDLFKLNKQLNEQTTLLISEQAKINLSQQKIDQQEIQLREFENKISELEQKNLLLIEENKQKQQEIERLNEESLTRVQVEENLKDKPQYQELVDLIQKFQANEISYSQELKNLEEELQLKNTYQFGLQEELNQYVEKLQLQDQKYQDSLRQIKAFEEQQVVDRQNFQDLRHYVEQLKQEKENQQSEFIHKIKELSEQNTNIDDAVYDVEQKYLKMMMIQEEQYQRKEQEMIHQIEQTEEKLSQQEQMLKKQEQKYKNEIKQIEENNNQQIQQKQIQISQLQKQLQDESFKIREESNKQMNEIKQENYKKEKLYEQKIQEITKQYEQELSKIRKMEIVLKKKEREIAEEKEAKKFTEEQLQILTEKSNKMIEQYDNKIREIQIANQVNKQDQHRHSIFDQRMSISSSDINKTFEIEVLKAQLEQLQQKGDIELLAEINRLNERERALKKEMVDLQNEVGNERLNFTVVQRQLEQEIESLHQEINHLKLDHQSELDSINDQNNRILLQQKNEFQTKINKMEQKLEQQESQFQKKQNEIEEEKEAIIDQLKGKIKVFEEQIIELKDKKIVKNPPQQTIQQNDTLMLQQQINSLNENERILRKEILNLQNELGNSNLSHTIKIRELETLIEQFKQEANHAQQEQDYAEQLTAKISIQYADLAMEYEKAVLQNRSYRKSISKLKQ</sequence>
<protein>
    <submittedName>
        <fullName evidence="2">Uncharacterized protein</fullName>
    </submittedName>
</protein>
<evidence type="ECO:0000313" key="2">
    <source>
        <dbReference type="EMBL" id="CAD8112288.1"/>
    </source>
</evidence>
<keyword evidence="3" id="KW-1185">Reference proteome</keyword>